<reference evidence="1" key="1">
    <citation type="submission" date="2019-08" db="EMBL/GenBank/DDBJ databases">
        <authorList>
            <person name="Kucharzyk K."/>
            <person name="Murdoch R.W."/>
            <person name="Higgins S."/>
            <person name="Loffler F."/>
        </authorList>
    </citation>
    <scope>NUCLEOTIDE SEQUENCE</scope>
</reference>
<organism evidence="1">
    <name type="scientific">bioreactor metagenome</name>
    <dbReference type="NCBI Taxonomy" id="1076179"/>
    <lineage>
        <taxon>unclassified sequences</taxon>
        <taxon>metagenomes</taxon>
        <taxon>ecological metagenomes</taxon>
    </lineage>
</organism>
<dbReference type="AlphaFoldDB" id="A0A645GP22"/>
<protein>
    <submittedName>
        <fullName evidence="1">Uncharacterized protein</fullName>
    </submittedName>
</protein>
<dbReference type="EMBL" id="VSSQ01078015">
    <property type="protein sequence ID" value="MPN27950.1"/>
    <property type="molecule type" value="Genomic_DNA"/>
</dbReference>
<evidence type="ECO:0000313" key="1">
    <source>
        <dbReference type="EMBL" id="MPN27950.1"/>
    </source>
</evidence>
<sequence length="78" mass="8335">MIFGGTAIIPDVGHDYTVTFVYAGGNEDEDTGEHCGCCCAKRPCHCSGKHFAMNIEVCGYEETAEITAAINAAFDARK</sequence>
<gene>
    <name evidence="1" type="ORF">SDC9_175384</name>
</gene>
<comment type="caution">
    <text evidence="1">The sequence shown here is derived from an EMBL/GenBank/DDBJ whole genome shotgun (WGS) entry which is preliminary data.</text>
</comment>
<proteinExistence type="predicted"/>
<accession>A0A645GP22</accession>
<name>A0A645GP22_9ZZZZ</name>